<name>A0AA86NSM8_9EUKA</name>
<dbReference type="AlphaFoldDB" id="A0AA86NSM8"/>
<organism evidence="2">
    <name type="scientific">Hexamita inflata</name>
    <dbReference type="NCBI Taxonomy" id="28002"/>
    <lineage>
        <taxon>Eukaryota</taxon>
        <taxon>Metamonada</taxon>
        <taxon>Diplomonadida</taxon>
        <taxon>Hexamitidae</taxon>
        <taxon>Hexamitinae</taxon>
        <taxon>Hexamita</taxon>
    </lineage>
</organism>
<dbReference type="Pfam" id="PF13901">
    <property type="entry name" value="RH_dom"/>
    <property type="match status" value="1"/>
</dbReference>
<proteinExistence type="predicted"/>
<accession>A0AA86NSM8</accession>
<evidence type="ECO:0000313" key="2">
    <source>
        <dbReference type="EMBL" id="CAI9925310.1"/>
    </source>
</evidence>
<evidence type="ECO:0000313" key="3">
    <source>
        <dbReference type="EMBL" id="CAL6007641.1"/>
    </source>
</evidence>
<dbReference type="EMBL" id="CAXDID020000056">
    <property type="protein sequence ID" value="CAL6007641.1"/>
    <property type="molecule type" value="Genomic_DNA"/>
</dbReference>
<dbReference type="Proteomes" id="UP001642409">
    <property type="component" value="Unassembled WGS sequence"/>
</dbReference>
<comment type="caution">
    <text evidence="2">The sequence shown here is derived from an EMBL/GenBank/DDBJ whole genome shotgun (WGS) entry which is preliminary data.</text>
</comment>
<feature type="domain" description="Rubicon Homology" evidence="1">
    <location>
        <begin position="757"/>
        <end position="1003"/>
    </location>
</feature>
<evidence type="ECO:0000313" key="4">
    <source>
        <dbReference type="Proteomes" id="UP001642409"/>
    </source>
</evidence>
<dbReference type="EMBL" id="CATOUU010000341">
    <property type="protein sequence ID" value="CAI9925310.1"/>
    <property type="molecule type" value="Genomic_DNA"/>
</dbReference>
<reference evidence="2" key="1">
    <citation type="submission" date="2023-06" db="EMBL/GenBank/DDBJ databases">
        <authorList>
            <person name="Kurt Z."/>
        </authorList>
    </citation>
    <scope>NUCLEOTIDE SEQUENCE</scope>
</reference>
<reference evidence="3 4" key="2">
    <citation type="submission" date="2024-07" db="EMBL/GenBank/DDBJ databases">
        <authorList>
            <person name="Akdeniz Z."/>
        </authorList>
    </citation>
    <scope>NUCLEOTIDE SEQUENCE [LARGE SCALE GENOMIC DNA]</scope>
</reference>
<dbReference type="SUPFAM" id="SSF140741">
    <property type="entry name" value="RUN domain-like"/>
    <property type="match status" value="1"/>
</dbReference>
<keyword evidence="4" id="KW-1185">Reference proteome</keyword>
<sequence>MNKSPQEKFLEQIAMLLEYNQVFPVQDNIYTDDSEYSQAVSTTLLKMFVDNSIIKLGQPQCFNYVKQCQKQNKSKDSKLLVIMSQIKQYLTSDPVENVHLVIRGYMQNMVIIQLLQDLTLDPQQTAEYFDSSALFMDRQCRIVLRQFLKELQELTFTIQLKPSATPVSLKQMRERVQQFKDEGELHVQPVHSPQVHNNMQMEIKVNAEVVGTDFNLDDFVQKSGILDLKTIDLQNVLESGLKIGAEPEEQSEQKSAVQEALSVFSEKSNQNEAEKQIQQKEEVKTETVQIIETKEEEKVEEKVIEIKEEKVEEEEHKQVEFSVSEESSFEVVTQAVIVKEESQKEEEIVHEKQEEVKEEVKVEQNTGYVVQQFESSDSEPMIVQQPIVEPIAVQITEHKEVQENIEPSEKVDECVVEQSESSEPAQVIEQQPIIEPVIQQKIEKTETEQITQQDVQEQKQAEPSEKINECVVVQQLESSDSESIDIQEPVAEPVVLQINEQTETQTQLMSVEHEQYETETETEQIKEETQDSSDEYQVVQYVQPVTQELEVIVPKFEEKISESEESSDFESIVVPQSPAIVQNSLFNPFDVNTEIFFKNVTQIKYQPLKQERELEQRFPELFIHQHLISELNEQVLYSNRIEYEQNYCKITDNVGIYTLNQEKENVASLKKLRSAALQTENLPIANIIHQIKHATQYNGQKLYTFQEGLISLSLPVHLQQVDYKVYFPTMNMDEQLEHQHNQCFGCANTFKPSESIWFCQYSGKYYCEHCKFVSIQLPSLIRQGEIAPVNVNADFQQDISNQMQSVSILNECLPLCIKRNKKYQQALQLRRVILSLYYLISPCQNTKISSELFLEISEKIKMQSMQLQPDQEISLIKEENQIEQFQPKYVFGRKREYLGAIEQAVLVKNVNDLNKVGILSVGYWSWRDIFEILNDNLIGLMNISLEQLKQHIINCECCKHKSQHCICYEEVYAFSEDVLVCPKCGTICHIKCCDGICPGCGFK</sequence>
<evidence type="ECO:0000259" key="1">
    <source>
        <dbReference type="SMART" id="SM01175"/>
    </source>
</evidence>
<protein>
    <recommendedName>
        <fullName evidence="1">Rubicon Homology domain-containing protein</fullName>
    </recommendedName>
</protein>
<dbReference type="InterPro" id="IPR025258">
    <property type="entry name" value="RH_dom"/>
</dbReference>
<dbReference type="SMART" id="SM01175">
    <property type="entry name" value="DUF4206"/>
    <property type="match status" value="1"/>
</dbReference>
<dbReference type="InterPro" id="IPR037213">
    <property type="entry name" value="Run_dom_sf"/>
</dbReference>
<dbReference type="Gene3D" id="1.20.58.900">
    <property type="match status" value="1"/>
</dbReference>
<gene>
    <name evidence="2" type="ORF">HINF_LOCUS12955</name>
    <name evidence="3" type="ORF">HINF_LOCUS20733</name>
</gene>